<dbReference type="GO" id="GO:0007602">
    <property type="term" value="P:phototransduction"/>
    <property type="evidence" value="ECO:0007669"/>
    <property type="project" value="UniProtKB-KW"/>
</dbReference>
<keyword evidence="9 13" id="KW-0472">Membrane</keyword>
<protein>
    <recommendedName>
        <fullName evidence="14">G-protein coupled receptors family 1 profile domain-containing protein</fullName>
    </recommendedName>
</protein>
<dbReference type="PROSITE" id="PS50262">
    <property type="entry name" value="G_PROTEIN_RECEP_F1_2"/>
    <property type="match status" value="1"/>
</dbReference>
<proteinExistence type="inferred from homology"/>
<evidence type="ECO:0000256" key="6">
    <source>
        <dbReference type="ARBA" id="ARBA00022989"/>
    </source>
</evidence>
<dbReference type="GO" id="GO:0016020">
    <property type="term" value="C:membrane"/>
    <property type="evidence" value="ECO:0007669"/>
    <property type="project" value="UniProtKB-SubCell"/>
</dbReference>
<evidence type="ECO:0000256" key="11">
    <source>
        <dbReference type="ARBA" id="ARBA00023224"/>
    </source>
</evidence>
<evidence type="ECO:0000256" key="7">
    <source>
        <dbReference type="ARBA" id="ARBA00022991"/>
    </source>
</evidence>
<dbReference type="Proteomes" id="UP000250572">
    <property type="component" value="Unassembled WGS sequence"/>
</dbReference>
<comment type="similarity">
    <text evidence="12">Belongs to the G-protein coupled receptor 1 family.</text>
</comment>
<dbReference type="InterPro" id="IPR017452">
    <property type="entry name" value="GPCR_Rhodpsn_7TM"/>
</dbReference>
<evidence type="ECO:0000256" key="3">
    <source>
        <dbReference type="ARBA" id="ARBA00022606"/>
    </source>
</evidence>
<dbReference type="PRINTS" id="PR00237">
    <property type="entry name" value="GPCRRHODOPSN"/>
</dbReference>
<dbReference type="FunFam" id="1.20.1070.10:FF:000197">
    <property type="entry name" value="Teleost multiple tissue opsin 2b"/>
    <property type="match status" value="1"/>
</dbReference>
<organism evidence="15 16">
    <name type="scientific">Gambusia affinis</name>
    <name type="common">Western mosquitofish</name>
    <name type="synonym">Heterandria affinis</name>
    <dbReference type="NCBI Taxonomy" id="33528"/>
    <lineage>
        <taxon>Eukaryota</taxon>
        <taxon>Metazoa</taxon>
        <taxon>Chordata</taxon>
        <taxon>Craniata</taxon>
        <taxon>Vertebrata</taxon>
        <taxon>Euteleostomi</taxon>
        <taxon>Actinopterygii</taxon>
        <taxon>Neopterygii</taxon>
        <taxon>Teleostei</taxon>
        <taxon>Neoteleostei</taxon>
        <taxon>Acanthomorphata</taxon>
        <taxon>Ovalentaria</taxon>
        <taxon>Atherinomorphae</taxon>
        <taxon>Cyprinodontiformes</taxon>
        <taxon>Poeciliidae</taxon>
        <taxon>Poeciliinae</taxon>
        <taxon>Gambusia</taxon>
    </lineage>
</organism>
<dbReference type="GO" id="GO:0009881">
    <property type="term" value="F:photoreceptor activity"/>
    <property type="evidence" value="ECO:0007669"/>
    <property type="project" value="UniProtKB-KW"/>
</dbReference>
<keyword evidence="5" id="KW-0681">Retinal protein</keyword>
<keyword evidence="16" id="KW-1185">Reference proteome</keyword>
<dbReference type="GO" id="GO:0004930">
    <property type="term" value="F:G protein-coupled receptor activity"/>
    <property type="evidence" value="ECO:0007669"/>
    <property type="project" value="UniProtKB-KW"/>
</dbReference>
<keyword evidence="7" id="KW-0157">Chromophore</keyword>
<keyword evidence="2" id="KW-0600">Photoreceptor protein</keyword>
<feature type="domain" description="G-protein coupled receptors family 1 profile" evidence="14">
    <location>
        <begin position="56"/>
        <end position="330"/>
    </location>
</feature>
<dbReference type="InterPro" id="IPR000276">
    <property type="entry name" value="GPCR_Rhodpsn"/>
</dbReference>
<feature type="transmembrane region" description="Helical" evidence="13">
    <location>
        <begin position="39"/>
        <end position="65"/>
    </location>
</feature>
<dbReference type="EMBL" id="NHOQ01000293">
    <property type="protein sequence ID" value="PWA31488.1"/>
    <property type="molecule type" value="Genomic_DNA"/>
</dbReference>
<dbReference type="STRING" id="33528.ENSGAFP00000031542"/>
<accession>A0A315W6J1</accession>
<feature type="transmembrane region" description="Helical" evidence="13">
    <location>
        <begin position="214"/>
        <end position="237"/>
    </location>
</feature>
<evidence type="ECO:0000256" key="1">
    <source>
        <dbReference type="ARBA" id="ARBA00004141"/>
    </source>
</evidence>
<feature type="transmembrane region" description="Helical" evidence="13">
    <location>
        <begin position="272"/>
        <end position="294"/>
    </location>
</feature>
<evidence type="ECO:0000313" key="15">
    <source>
        <dbReference type="EMBL" id="PWA31488.1"/>
    </source>
</evidence>
<evidence type="ECO:0000256" key="13">
    <source>
        <dbReference type="SAM" id="Phobius"/>
    </source>
</evidence>
<dbReference type="InterPro" id="IPR050125">
    <property type="entry name" value="GPCR_opsins"/>
</dbReference>
<evidence type="ECO:0000256" key="2">
    <source>
        <dbReference type="ARBA" id="ARBA00022543"/>
    </source>
</evidence>
<feature type="transmembrane region" description="Helical" evidence="13">
    <location>
        <begin position="77"/>
        <end position="98"/>
    </location>
</feature>
<name>A0A315W6J1_GAMAF</name>
<keyword evidence="6 13" id="KW-1133">Transmembrane helix</keyword>
<comment type="subcellular location">
    <subcellularLocation>
        <location evidence="1">Membrane</location>
        <topology evidence="1">Multi-pass membrane protein</topology>
    </subcellularLocation>
</comment>
<keyword evidence="4 12" id="KW-0812">Transmembrane</keyword>
<evidence type="ECO:0000256" key="12">
    <source>
        <dbReference type="RuleBase" id="RU000688"/>
    </source>
</evidence>
<keyword evidence="3" id="KW-0716">Sensory transduction</keyword>
<evidence type="ECO:0000256" key="9">
    <source>
        <dbReference type="ARBA" id="ARBA00023136"/>
    </source>
</evidence>
<dbReference type="AlphaFoldDB" id="A0A315W6J1"/>
<feature type="transmembrane region" description="Helical" evidence="13">
    <location>
        <begin position="306"/>
        <end position="332"/>
    </location>
</feature>
<gene>
    <name evidence="15" type="ORF">CCH79_00002612</name>
</gene>
<dbReference type="InterPro" id="IPR027430">
    <property type="entry name" value="Retinal_BS"/>
</dbReference>
<feature type="transmembrane region" description="Helical" evidence="13">
    <location>
        <begin position="133"/>
        <end position="150"/>
    </location>
</feature>
<evidence type="ECO:0000256" key="4">
    <source>
        <dbReference type="ARBA" id="ARBA00022692"/>
    </source>
</evidence>
<evidence type="ECO:0000256" key="8">
    <source>
        <dbReference type="ARBA" id="ARBA00023040"/>
    </source>
</evidence>
<feature type="transmembrane region" description="Helical" evidence="13">
    <location>
        <begin position="170"/>
        <end position="194"/>
    </location>
</feature>
<dbReference type="PROSITE" id="PS00238">
    <property type="entry name" value="OPSIN"/>
    <property type="match status" value="1"/>
</dbReference>
<sequence>MDRRMFSGQGAVNYSFNQSDGLETGDASAGAAKLSPAGFVVLSVVLGFIMTFGFLNNFVVLLLFCKFKKLRTPVNMLLLNISVSDMLVCLFGTTLSFASSIRGKWLLGRGGCSWYGFINSCFGTANGGDEHGGIVYTGIVSLISLVILSYDRYSTLTVYNKHGPDYRKPLFAVGGCWLYSLFWTVPPLLGWSSYGLEGAGTSCSVSWTAKTAESHAYIICLFIFCLGLPILVMIYCYSRLLWAVKQATLIPSSVVVQQVGKIRKTSARRREYHILFMVLTTAACYLLCWMPYGVVAMMATFGPPNIISPVASVVPSLLAKSSTVINPLIYILMNKQFYRCFLDLFHCTHWSSENGNTSLPSKTTVIPLNRRVHSNTVAQISTDALN</sequence>
<comment type="caution">
    <text evidence="15">The sequence shown here is derived from an EMBL/GenBank/DDBJ whole genome shotgun (WGS) entry which is preliminary data.</text>
</comment>
<dbReference type="Gene3D" id="1.20.1070.10">
    <property type="entry name" value="Rhodopsin 7-helix transmembrane proteins"/>
    <property type="match status" value="1"/>
</dbReference>
<keyword evidence="11 12" id="KW-0807">Transducer</keyword>
<dbReference type="PROSITE" id="PS00237">
    <property type="entry name" value="G_PROTEIN_RECEP_F1_1"/>
    <property type="match status" value="1"/>
</dbReference>
<dbReference type="SUPFAM" id="SSF81321">
    <property type="entry name" value="Family A G protein-coupled receptor-like"/>
    <property type="match status" value="1"/>
</dbReference>
<evidence type="ECO:0000313" key="16">
    <source>
        <dbReference type="Proteomes" id="UP000250572"/>
    </source>
</evidence>
<evidence type="ECO:0000256" key="10">
    <source>
        <dbReference type="ARBA" id="ARBA00023170"/>
    </source>
</evidence>
<dbReference type="PANTHER" id="PTHR24240">
    <property type="entry name" value="OPSIN"/>
    <property type="match status" value="1"/>
</dbReference>
<dbReference type="Pfam" id="PF00001">
    <property type="entry name" value="7tm_1"/>
    <property type="match status" value="2"/>
</dbReference>
<evidence type="ECO:0000256" key="5">
    <source>
        <dbReference type="ARBA" id="ARBA00022925"/>
    </source>
</evidence>
<keyword evidence="8 12" id="KW-0297">G-protein coupled receptor</keyword>
<reference evidence="15 16" key="1">
    <citation type="journal article" date="2018" name="G3 (Bethesda)">
        <title>A High-Quality Reference Genome for the Invasive Mosquitofish Gambusia affinis Using a Chicago Library.</title>
        <authorList>
            <person name="Hoffberg S.L."/>
            <person name="Troendle N.J."/>
            <person name="Glenn T.C."/>
            <person name="Mahmud O."/>
            <person name="Louha S."/>
            <person name="Chalopin D."/>
            <person name="Bennetzen J.L."/>
            <person name="Mauricio R."/>
        </authorList>
    </citation>
    <scope>NUCLEOTIDE SEQUENCE [LARGE SCALE GENOMIC DNA]</scope>
    <source>
        <strain evidence="15">NE01/NJP1002.9</strain>
        <tissue evidence="15">Muscle</tissue>
    </source>
</reference>
<keyword evidence="10 12" id="KW-0675">Receptor</keyword>
<evidence type="ECO:0000259" key="14">
    <source>
        <dbReference type="PROSITE" id="PS50262"/>
    </source>
</evidence>